<gene>
    <name evidence="2" type="ORF">SG34_012965</name>
</gene>
<dbReference type="RefSeq" id="WP_044840677.1">
    <property type="nucleotide sequence ID" value="NZ_CP059733.1"/>
</dbReference>
<keyword evidence="3" id="KW-1185">Reference proteome</keyword>
<dbReference type="AlphaFoldDB" id="A0AAE9Z7T1"/>
<evidence type="ECO:0000259" key="1">
    <source>
        <dbReference type="Pfam" id="PF20075"/>
    </source>
</evidence>
<dbReference type="Pfam" id="PF20075">
    <property type="entry name" value="DUF6471"/>
    <property type="match status" value="1"/>
</dbReference>
<dbReference type="InterPro" id="IPR045526">
    <property type="entry name" value="DUF6471"/>
</dbReference>
<organism evidence="2 3">
    <name type="scientific">Thalassomonas viridans</name>
    <dbReference type="NCBI Taxonomy" id="137584"/>
    <lineage>
        <taxon>Bacteria</taxon>
        <taxon>Pseudomonadati</taxon>
        <taxon>Pseudomonadota</taxon>
        <taxon>Gammaproteobacteria</taxon>
        <taxon>Alteromonadales</taxon>
        <taxon>Colwelliaceae</taxon>
        <taxon>Thalassomonas</taxon>
    </lineage>
</organism>
<accession>A0AAE9Z7T1</accession>
<dbReference type="Proteomes" id="UP000032352">
    <property type="component" value="Chromosome"/>
</dbReference>
<evidence type="ECO:0000313" key="3">
    <source>
        <dbReference type="Proteomes" id="UP000032352"/>
    </source>
</evidence>
<reference evidence="2 3" key="2">
    <citation type="journal article" date="2022" name="Mar. Drugs">
        <title>Bioassay-Guided Fractionation Leads to the Detection of Cholic Acid Generated by the Rare Thalassomonas sp.</title>
        <authorList>
            <person name="Pheiffer F."/>
            <person name="Schneider Y.K."/>
            <person name="Hansen E.H."/>
            <person name="Andersen J.H."/>
            <person name="Isaksson J."/>
            <person name="Busche T."/>
            <person name="R C."/>
            <person name="Kalinowski J."/>
            <person name="Zyl L.V."/>
            <person name="Trindade M."/>
        </authorList>
    </citation>
    <scope>NUCLEOTIDE SEQUENCE [LARGE SCALE GENOMIC DNA]</scope>
    <source>
        <strain evidence="2 3">XOM25</strain>
    </source>
</reference>
<dbReference type="KEGG" id="tvd:SG34_012965"/>
<dbReference type="EMBL" id="CP059733">
    <property type="protein sequence ID" value="WDE07719.1"/>
    <property type="molecule type" value="Genomic_DNA"/>
</dbReference>
<protein>
    <recommendedName>
        <fullName evidence="1">DUF6471 domain-containing protein</fullName>
    </recommendedName>
</protein>
<feature type="domain" description="DUF6471" evidence="1">
    <location>
        <begin position="21"/>
        <end position="79"/>
    </location>
</feature>
<name>A0AAE9Z7T1_9GAMM</name>
<proteinExistence type="predicted"/>
<reference evidence="2 3" key="1">
    <citation type="journal article" date="2015" name="Genome Announc.">
        <title>Draft Genome Sequences of Marine Isolates of Thalassomonas viridans and Thalassomonas actiniarum.</title>
        <authorList>
            <person name="Olonade I."/>
            <person name="van Zyl L.J."/>
            <person name="Trindade M."/>
        </authorList>
    </citation>
    <scope>NUCLEOTIDE SEQUENCE [LARGE SCALE GENOMIC DNA]</scope>
    <source>
        <strain evidence="2 3">XOM25</strain>
    </source>
</reference>
<sequence length="82" mass="9243">MNKPSRTKSDAEKELDAAAAKEIKRHIKAEMLTHNVDMATVAERLTAMGRAISEQGLRNKISSCTHQTTWYWDLMKAIKGNI</sequence>
<evidence type="ECO:0000313" key="2">
    <source>
        <dbReference type="EMBL" id="WDE07719.1"/>
    </source>
</evidence>